<dbReference type="InterPro" id="IPR009612">
    <property type="entry name" value="IcmF-rel"/>
</dbReference>
<dbReference type="InterPro" id="IPR048677">
    <property type="entry name" value="TssM1_hel"/>
</dbReference>
<keyword evidence="1" id="KW-1133">Transmembrane helix</keyword>
<reference evidence="7" key="1">
    <citation type="journal article" date="2019" name="Int. J. Syst. Evol. Microbiol.">
        <title>The Global Catalogue of Microorganisms (GCM) 10K type strain sequencing project: providing services to taxonomists for standard genome sequencing and annotation.</title>
        <authorList>
            <consortium name="The Broad Institute Genomics Platform"/>
            <consortium name="The Broad Institute Genome Sequencing Center for Infectious Disease"/>
            <person name="Wu L."/>
            <person name="Ma J."/>
        </authorList>
    </citation>
    <scope>NUCLEOTIDE SEQUENCE [LARGE SCALE GENOMIC DNA]</scope>
    <source>
        <strain evidence="7">CGMCC 1.12482</strain>
    </source>
</reference>
<dbReference type="InterPro" id="IPR053156">
    <property type="entry name" value="T6SS_TssM-like"/>
</dbReference>
<dbReference type="NCBIfam" id="TIGR03348">
    <property type="entry name" value="VI_IcmF"/>
    <property type="match status" value="1"/>
</dbReference>
<proteinExistence type="predicted"/>
<feature type="transmembrane region" description="Helical" evidence="1">
    <location>
        <begin position="48"/>
        <end position="69"/>
    </location>
</feature>
<feature type="domain" description="Type VI secretion system component TssM1 helical" evidence="5">
    <location>
        <begin position="947"/>
        <end position="1045"/>
    </location>
</feature>
<organism evidence="6 7">
    <name type="scientific">Halopseudomonas salina</name>
    <dbReference type="NCBI Taxonomy" id="1323744"/>
    <lineage>
        <taxon>Bacteria</taxon>
        <taxon>Pseudomonadati</taxon>
        <taxon>Pseudomonadota</taxon>
        <taxon>Gammaproteobacteria</taxon>
        <taxon>Pseudomonadales</taxon>
        <taxon>Pseudomonadaceae</taxon>
        <taxon>Halopseudomonas</taxon>
    </lineage>
</organism>
<protein>
    <recommendedName>
        <fullName evidence="8">Type VI secretion system protein ImpL</fullName>
    </recommendedName>
</protein>
<evidence type="ECO:0000259" key="4">
    <source>
        <dbReference type="Pfam" id="PF14331"/>
    </source>
</evidence>
<dbReference type="Pfam" id="PF06761">
    <property type="entry name" value="IcmF-related"/>
    <property type="match status" value="1"/>
</dbReference>
<dbReference type="EMBL" id="BMFF01000001">
    <property type="protein sequence ID" value="GGC89912.1"/>
    <property type="molecule type" value="Genomic_DNA"/>
</dbReference>
<dbReference type="Pfam" id="PF06744">
    <property type="entry name" value="IcmF_C"/>
    <property type="match status" value="1"/>
</dbReference>
<keyword evidence="7" id="KW-1185">Reference proteome</keyword>
<gene>
    <name evidence="6" type="ORF">GCM10007418_07030</name>
</gene>
<feature type="domain" description="Type VI secretion system IcmF C-terminal" evidence="2">
    <location>
        <begin position="1054"/>
        <end position="1159"/>
    </location>
</feature>
<dbReference type="PANTHER" id="PTHR36153:SF1">
    <property type="entry name" value="TYPE VI SECRETION SYSTEM COMPONENT TSSM1"/>
    <property type="match status" value="1"/>
</dbReference>
<keyword evidence="1" id="KW-0812">Transmembrane</keyword>
<feature type="domain" description="IcmF-related" evidence="3">
    <location>
        <begin position="502"/>
        <end position="792"/>
    </location>
</feature>
<dbReference type="PANTHER" id="PTHR36153">
    <property type="entry name" value="INNER MEMBRANE PROTEIN-RELATED"/>
    <property type="match status" value="1"/>
</dbReference>
<evidence type="ECO:0000256" key="1">
    <source>
        <dbReference type="SAM" id="Phobius"/>
    </source>
</evidence>
<feature type="domain" description="Type VI secretion system component TssM1 N-terminal" evidence="4">
    <location>
        <begin position="199"/>
        <end position="452"/>
    </location>
</feature>
<feature type="transmembrane region" description="Helical" evidence="1">
    <location>
        <begin position="447"/>
        <end position="465"/>
    </location>
</feature>
<dbReference type="Pfam" id="PF14331">
    <property type="entry name" value="IcmF-related_N"/>
    <property type="match status" value="1"/>
</dbReference>
<evidence type="ECO:0008006" key="8">
    <source>
        <dbReference type="Google" id="ProtNLM"/>
    </source>
</evidence>
<dbReference type="Proteomes" id="UP000638188">
    <property type="component" value="Unassembled WGS sequence"/>
</dbReference>
<keyword evidence="1" id="KW-0472">Membrane</keyword>
<dbReference type="InterPro" id="IPR025743">
    <property type="entry name" value="TssM1_N"/>
</dbReference>
<dbReference type="Gene3D" id="3.40.50.300">
    <property type="entry name" value="P-loop containing nucleotide triphosphate hydrolases"/>
    <property type="match status" value="1"/>
</dbReference>
<dbReference type="InterPro" id="IPR017731">
    <property type="entry name" value="TssM1-like"/>
</dbReference>
<dbReference type="SUPFAM" id="SSF52540">
    <property type="entry name" value="P-loop containing nucleoside triphosphate hydrolases"/>
    <property type="match status" value="1"/>
</dbReference>
<evidence type="ECO:0000259" key="3">
    <source>
        <dbReference type="Pfam" id="PF06761"/>
    </source>
</evidence>
<evidence type="ECO:0000259" key="5">
    <source>
        <dbReference type="Pfam" id="PF21070"/>
    </source>
</evidence>
<dbReference type="CDD" id="cd00882">
    <property type="entry name" value="Ras_like_GTPase"/>
    <property type="match status" value="1"/>
</dbReference>
<dbReference type="Pfam" id="PF21070">
    <property type="entry name" value="IcmF_helical"/>
    <property type="match status" value="1"/>
</dbReference>
<evidence type="ECO:0000259" key="2">
    <source>
        <dbReference type="Pfam" id="PF06744"/>
    </source>
</evidence>
<evidence type="ECO:0000313" key="6">
    <source>
        <dbReference type="EMBL" id="GGC89912.1"/>
    </source>
</evidence>
<dbReference type="InterPro" id="IPR027417">
    <property type="entry name" value="P-loop_NTPase"/>
</dbReference>
<sequence length="1179" mass="133063">MKNFLINVGRFFRRNWVWSLCLVLLLTLLVWFVGPLLAVNDHRFWASSSSRLLTISLLFLAWGLAMVFVSWRGNVRKKANEEDADYQARQQREQLVIEEHMALHSRFREALRTLRRSSLYSGHSDRRRRELPWYLVMGPEGAGKTSLLDFSGLEFPLNKGDKQRLTRDVSSTRYADWYFAEHAILIDTAGRYLTHDDPEVDAAGWQSLLGLLRKRRPRSLNGVLISVPVGLLMSGSELELETLARQTRQRLHDINQRLGADVPVYLVVSKADELVGFDEFFDQLSREESDQVLGVSFRKGQNSTDIQVVRQEFEELMRRLNSQVVMRMHQERDSQRRGRILDFPLRLGQIEERLGLFIELAFSGNRYQRASQLRGFYLTSAPQVIAAARAQHGSLGQTPSKARGSLPTFHASHGRFINNLLSRVIFPESDLTGLDQREVRRINWGQRALYTAALGCLIVFGVVWGNSFSSNHQGLERLQSVGQALNRHKALLSDEDDALGILQALDISYAATRVFPSEDQVVWTQRGGLYQGEKVAPALHAAYRADLERLLLTRVGQQLEQQINDNLTNRESLLGSLRAYLMLNLEDRRDPVFLQDWMARAWSLGYPGNTEAQKGLNRHFARLLGDDFTPYALNDRLVADARAELRSESLATVVYRMLREQAASLPDYRLAQHLGPQAALLTSNDNIIPGFFTRDGYSQTFMAEGGDLVREILRDNWVLGESDELSVADLNRLMVEMEQLYFEDYAGQWADALSRLHIEPLGSATAGANQLAGLTAANSPLLMLLTEVRENTLLAGMLDADVSAKDLTGAAQSAGVSLGRKGRLAAIAAEEAQSVAAQSLPATARKNLQRQFEPLHRLLDEQGAPGSELTSTMQALDGLKLQLTTLAQASVPEQAAFNMAKARMQGRRDAINQLRNSSSNLPQPLGAWMENLAEDSWMLVLGDAYTYLNQRYRSELFNSYTSSLGKRYPFVIESESDVVLADFREFFKEQGTADVFFDNYLKAFVTDSSGAFNLRWVDGRALPLSREFLAQMSKLQTIRRSFFAENPNEPQILFKLEPHSLDSSLGRANFRFGAQNMEYRHGPIIQTAFRWPANDGESRTSLTVEDLGGRRVGIEQNTGPWSLFRLLDMMEVAHHTDRDVLMLKANLGGLRANYLLHSQRSPNPFDLSLLRDFSLPARL</sequence>
<dbReference type="RefSeq" id="WP_150277219.1">
    <property type="nucleotide sequence ID" value="NZ_BMFF01000001.1"/>
</dbReference>
<dbReference type="InterPro" id="IPR010623">
    <property type="entry name" value="IcmF_C"/>
</dbReference>
<evidence type="ECO:0000313" key="7">
    <source>
        <dbReference type="Proteomes" id="UP000638188"/>
    </source>
</evidence>
<comment type="caution">
    <text evidence="6">The sequence shown here is derived from an EMBL/GenBank/DDBJ whole genome shotgun (WGS) entry which is preliminary data.</text>
</comment>
<accession>A0ABQ1P2L0</accession>
<name>A0ABQ1P2L0_9GAMM</name>